<reference evidence="3 4" key="1">
    <citation type="submission" date="2019-06" db="EMBL/GenBank/DDBJ databases">
        <title>Complete genome sequence of Ensifer mexicanus ITTG R7 isolated from nodules of Acacia angustissima (Mill.) Kuntze.</title>
        <authorList>
            <person name="Rincon-Rosales R."/>
            <person name="Rogel M.A."/>
            <person name="Guerrero G."/>
            <person name="Rincon-Molina C.I."/>
            <person name="Lopez-Lopez A."/>
            <person name="Martinez-Romero E."/>
        </authorList>
    </citation>
    <scope>NUCLEOTIDE SEQUENCE [LARGE SCALE GENOMIC DNA]</scope>
    <source>
        <strain evidence="3 4">ITTG R7</strain>
        <plasmid evidence="4">pemeittgr7b</plasmid>
    </source>
</reference>
<dbReference type="Gene3D" id="3.40.350.10">
    <property type="entry name" value="Creatinase/prolidase N-terminal domain"/>
    <property type="match status" value="1"/>
</dbReference>
<keyword evidence="3" id="KW-0031">Aminopeptidase</keyword>
<geneLocation type="plasmid" evidence="4">
    <name>pemeittgr7b</name>
</geneLocation>
<feature type="domain" description="Creatinase N-terminal" evidence="2">
    <location>
        <begin position="46"/>
        <end position="184"/>
    </location>
</feature>
<dbReference type="PANTHER" id="PTHR46112:SF2">
    <property type="entry name" value="XAA-PRO AMINOPEPTIDASE P-RELATED"/>
    <property type="match status" value="1"/>
</dbReference>
<dbReference type="InterPro" id="IPR050659">
    <property type="entry name" value="Peptidase_M24B"/>
</dbReference>
<feature type="domain" description="Peptidase M24" evidence="1">
    <location>
        <begin position="191"/>
        <end position="395"/>
    </location>
</feature>
<dbReference type="Gene3D" id="3.90.230.10">
    <property type="entry name" value="Creatinase/methionine aminopeptidase superfamily"/>
    <property type="match status" value="1"/>
</dbReference>
<dbReference type="InterPro" id="IPR000994">
    <property type="entry name" value="Pept_M24"/>
</dbReference>
<dbReference type="Pfam" id="PF01321">
    <property type="entry name" value="Creatinase_N"/>
    <property type="match status" value="1"/>
</dbReference>
<evidence type="ECO:0000259" key="2">
    <source>
        <dbReference type="Pfam" id="PF01321"/>
    </source>
</evidence>
<dbReference type="Pfam" id="PF00557">
    <property type="entry name" value="Peptidase_M24"/>
    <property type="match status" value="1"/>
</dbReference>
<proteinExistence type="predicted"/>
<keyword evidence="3" id="KW-0614">Plasmid</keyword>
<protein>
    <submittedName>
        <fullName evidence="3">Aminopeptidase P family protein</fullName>
    </submittedName>
</protein>
<sequence>MRPSDQSSTSLSSLARTDDHGMQMRIIEPTSHKSQPAFSAEEYADRLQKLNLLLNDKRIDLYIASAPESLNYFTGFDPLGLYLYQHAFYKADSREPTLLTHKAEKELARVQCWISDVMIWQHGDDPVEMTIRQLRRMGVKQRVRVGVELGNWYLKASTFQALTEAFPGVHFVDVTEGVLKLRAVKSFQEIEYMREAARFSDVGFQAVVDSLKPGARENDILAAVQSSMAKAGSEYPTLPFIIASGPRAGHFHAVPTSRVVELNDPVSAEVTGSWKRYNSNICRTLVAGRASAEMLELWKIVNEAFWRPFELIRPGAAVADVDHLSRKIRAAYQNFIPARAGFGMGLAYPPTFAALPNILMDSEEILEAGMIFSLEPSIAQYNGLTISIGYNILVTSSGAEILQKTSNNIFEVPA</sequence>
<keyword evidence="3" id="KW-0378">Hydrolase</keyword>
<dbReference type="InterPro" id="IPR036005">
    <property type="entry name" value="Creatinase/aminopeptidase-like"/>
</dbReference>
<accession>A0A859QEL6</accession>
<name>A0A859QEL6_9HYPH</name>
<dbReference type="SUPFAM" id="SSF53092">
    <property type="entry name" value="Creatinase/prolidase N-terminal domain"/>
    <property type="match status" value="1"/>
</dbReference>
<evidence type="ECO:0000313" key="3">
    <source>
        <dbReference type="EMBL" id="QLL64403.1"/>
    </source>
</evidence>
<evidence type="ECO:0000313" key="4">
    <source>
        <dbReference type="Proteomes" id="UP000510721"/>
    </source>
</evidence>
<keyword evidence="4" id="KW-1185">Reference proteome</keyword>
<dbReference type="GO" id="GO:0004177">
    <property type="term" value="F:aminopeptidase activity"/>
    <property type="evidence" value="ECO:0007669"/>
    <property type="project" value="UniProtKB-KW"/>
</dbReference>
<dbReference type="AlphaFoldDB" id="A0A859QEL6"/>
<dbReference type="InterPro" id="IPR000587">
    <property type="entry name" value="Creatinase_N"/>
</dbReference>
<organism evidence="3 4">
    <name type="scientific">Sinorhizobium mexicanum</name>
    <dbReference type="NCBI Taxonomy" id="375549"/>
    <lineage>
        <taxon>Bacteria</taxon>
        <taxon>Pseudomonadati</taxon>
        <taxon>Pseudomonadota</taxon>
        <taxon>Alphaproteobacteria</taxon>
        <taxon>Hyphomicrobiales</taxon>
        <taxon>Rhizobiaceae</taxon>
        <taxon>Sinorhizobium/Ensifer group</taxon>
        <taxon>Sinorhizobium</taxon>
    </lineage>
</organism>
<dbReference type="EMBL" id="CP041240">
    <property type="protein sequence ID" value="QLL64403.1"/>
    <property type="molecule type" value="Genomic_DNA"/>
</dbReference>
<dbReference type="InterPro" id="IPR029149">
    <property type="entry name" value="Creatin/AminoP/Spt16_N"/>
</dbReference>
<gene>
    <name evidence="3" type="ORF">FKV68_23530</name>
</gene>
<evidence type="ECO:0000259" key="1">
    <source>
        <dbReference type="Pfam" id="PF00557"/>
    </source>
</evidence>
<dbReference type="SUPFAM" id="SSF55920">
    <property type="entry name" value="Creatinase/aminopeptidase"/>
    <property type="match status" value="1"/>
</dbReference>
<dbReference type="KEGG" id="emx:FKV68_23530"/>
<dbReference type="PANTHER" id="PTHR46112">
    <property type="entry name" value="AMINOPEPTIDASE"/>
    <property type="match status" value="1"/>
</dbReference>
<dbReference type="Proteomes" id="UP000510721">
    <property type="component" value="Plasmid pEmeITTGR7b"/>
</dbReference>
<keyword evidence="3" id="KW-0645">Protease</keyword>